<evidence type="ECO:0000256" key="3">
    <source>
        <dbReference type="ARBA" id="ARBA00022729"/>
    </source>
</evidence>
<sequence length="816" mass="91819">MNYFVVGEPILFIRKICLLFAISLLTPLCNAVATEFDLDGDNKADIVMRDAASGEWSFLSSVTGFSVVERLKRFGLQPTDIPVLADYDGDGLDDIAIRRPSTGEWFISHSSNPEQNGILKLRFGLDINDVPVKGDFDGDGKSDVAIFRKSTGTWFVLNSSGSNFHSNLRDGIQRFRFGIEKGDIPVPADYDGDGITDFAIRRPQNYRWYIVYSSKSKERSLADSTVNTFRFGLEEADIPIPADYDGDGIADIAVRRPQSGMWYIKNSSGSNYNSTQRDGIQRLKFGQLASDIVLAADFDGDGISDPSVVRRSSDTAYFLSTKSKEVVQIPLSINSTSFLASGSNLVINAGLKIAVTQVTNPPNVIVIYTDDQGYADLGVQNQLTDIKTPNIDRLANNGVRFTNGYVTAPQCTPSRAAMVTGQYQERFGVEENVFTPIPKGVKTLGDRFQSLGYKTGLVGKWHLEIDNNSKEWGAINHPEILPFNANKVPLSEKREYFPDKRGYDDTFFGFDLRYWTNFDLKGQSKKAGYRNYNMYRLDAITQAAIGFIDKNWQSPFYLHVAHYGPHVPLSATEEYLSRFPGDMPERRRYALAMISAIDDGVGKIIDKLAKYDILKNTIIYFISDNGAPLDDTMPDKPIQIRGIWDGSRNDPLTGEKGMLTEAGIRVPYIVSWQGHFQSGSVISKPVSALDAAYTALKLAGETDLSELDGVDLFPTLTGNENPVLSSRPLFWKFYNQRAVREGRWKYLQAGIKREYLFDIENDPTEKINLISLYPDVAKSLQHKYWQWSSNMLRRETLKEIEIPFQRRYDDYLPFYQ</sequence>
<keyword evidence="4 7" id="KW-0378">Hydrolase</keyword>
<dbReference type="InterPro" id="IPR000917">
    <property type="entry name" value="Sulfatase_N"/>
</dbReference>
<dbReference type="Pfam" id="PF13517">
    <property type="entry name" value="FG-GAP_3"/>
    <property type="match status" value="1"/>
</dbReference>
<evidence type="ECO:0000256" key="1">
    <source>
        <dbReference type="ARBA" id="ARBA00008779"/>
    </source>
</evidence>
<evidence type="ECO:0000256" key="4">
    <source>
        <dbReference type="ARBA" id="ARBA00022801"/>
    </source>
</evidence>
<dbReference type="Gene3D" id="2.130.10.130">
    <property type="entry name" value="Integrin alpha, N-terminal"/>
    <property type="match status" value="1"/>
</dbReference>
<evidence type="ECO:0000256" key="5">
    <source>
        <dbReference type="ARBA" id="ARBA00022837"/>
    </source>
</evidence>
<keyword evidence="8" id="KW-1185">Reference proteome</keyword>
<dbReference type="Pfam" id="PF00884">
    <property type="entry name" value="Sulfatase"/>
    <property type="match status" value="1"/>
</dbReference>
<dbReference type="PANTHER" id="PTHR42693">
    <property type="entry name" value="ARYLSULFATASE FAMILY MEMBER"/>
    <property type="match status" value="1"/>
</dbReference>
<keyword evidence="3" id="KW-0732">Signal</keyword>
<dbReference type="AlphaFoldDB" id="A0A8J6ISI7"/>
<dbReference type="SUPFAM" id="SSF53649">
    <property type="entry name" value="Alkaline phosphatase-like"/>
    <property type="match status" value="1"/>
</dbReference>
<keyword evidence="5" id="KW-0106">Calcium</keyword>
<name>A0A8J6ISI7_9ALTE</name>
<dbReference type="GO" id="GO:0004065">
    <property type="term" value="F:arylsulfatase activity"/>
    <property type="evidence" value="ECO:0007669"/>
    <property type="project" value="TreeGrafter"/>
</dbReference>
<comment type="similarity">
    <text evidence="1">Belongs to the sulfatase family.</text>
</comment>
<dbReference type="PROSITE" id="PS00149">
    <property type="entry name" value="SULFATASE_2"/>
    <property type="match status" value="1"/>
</dbReference>
<reference evidence="7" key="2">
    <citation type="submission" date="2020-08" db="EMBL/GenBank/DDBJ databases">
        <authorList>
            <person name="Lai Q."/>
        </authorList>
    </citation>
    <scope>NUCLEOTIDE SEQUENCE</scope>
    <source>
        <strain evidence="7">S27-2</strain>
    </source>
</reference>
<gene>
    <name evidence="7" type="ORF">H8B19_03475</name>
</gene>
<dbReference type="InterPro" id="IPR017850">
    <property type="entry name" value="Alkaline_phosphatase_core_sf"/>
</dbReference>
<dbReference type="RefSeq" id="WP_186505390.1">
    <property type="nucleotide sequence ID" value="NZ_JACNEP010000002.1"/>
</dbReference>
<protein>
    <submittedName>
        <fullName evidence="7">Sulfatase-like hydrolase/transferase</fullName>
    </submittedName>
</protein>
<feature type="domain" description="Sulfatase N-terminal" evidence="6">
    <location>
        <begin position="362"/>
        <end position="700"/>
    </location>
</feature>
<dbReference type="InterPro" id="IPR013517">
    <property type="entry name" value="FG-GAP"/>
</dbReference>
<evidence type="ECO:0000313" key="7">
    <source>
        <dbReference type="EMBL" id="MBC3764922.1"/>
    </source>
</evidence>
<accession>A0A8J6ISI7</accession>
<dbReference type="PANTHER" id="PTHR42693:SF53">
    <property type="entry name" value="ENDO-4-O-SULFATASE"/>
    <property type="match status" value="1"/>
</dbReference>
<dbReference type="InterPro" id="IPR050738">
    <property type="entry name" value="Sulfatase"/>
</dbReference>
<evidence type="ECO:0000259" key="6">
    <source>
        <dbReference type="Pfam" id="PF00884"/>
    </source>
</evidence>
<dbReference type="Proteomes" id="UP000601768">
    <property type="component" value="Unassembled WGS sequence"/>
</dbReference>
<reference evidence="7" key="1">
    <citation type="journal article" date="2018" name="Int. J. Syst. Evol. Microbiol.">
        <title>Neptunicella marina gen. nov., sp. nov., isolated from surface seawater.</title>
        <authorList>
            <person name="Liu X."/>
            <person name="Lai Q."/>
            <person name="Du Y."/>
            <person name="Zhang X."/>
            <person name="Liu Z."/>
            <person name="Sun F."/>
            <person name="Shao Z."/>
        </authorList>
    </citation>
    <scope>NUCLEOTIDE SEQUENCE</scope>
    <source>
        <strain evidence="7">S27-2</strain>
    </source>
</reference>
<dbReference type="SUPFAM" id="SSF69318">
    <property type="entry name" value="Integrin alpha N-terminal domain"/>
    <property type="match status" value="1"/>
</dbReference>
<evidence type="ECO:0000256" key="2">
    <source>
        <dbReference type="ARBA" id="ARBA00022723"/>
    </source>
</evidence>
<dbReference type="InterPro" id="IPR028994">
    <property type="entry name" value="Integrin_alpha_N"/>
</dbReference>
<organism evidence="7 8">
    <name type="scientific">Neptunicella marina</name>
    <dbReference type="NCBI Taxonomy" id="2125989"/>
    <lineage>
        <taxon>Bacteria</taxon>
        <taxon>Pseudomonadati</taxon>
        <taxon>Pseudomonadota</taxon>
        <taxon>Gammaproteobacteria</taxon>
        <taxon>Alteromonadales</taxon>
        <taxon>Alteromonadaceae</taxon>
        <taxon>Neptunicella</taxon>
    </lineage>
</organism>
<comment type="caution">
    <text evidence="7">The sequence shown here is derived from an EMBL/GenBank/DDBJ whole genome shotgun (WGS) entry which is preliminary data.</text>
</comment>
<evidence type="ECO:0000313" key="8">
    <source>
        <dbReference type="Proteomes" id="UP000601768"/>
    </source>
</evidence>
<dbReference type="GO" id="GO:0046872">
    <property type="term" value="F:metal ion binding"/>
    <property type="evidence" value="ECO:0007669"/>
    <property type="project" value="UniProtKB-KW"/>
</dbReference>
<dbReference type="InterPro" id="IPR024607">
    <property type="entry name" value="Sulfatase_CS"/>
</dbReference>
<dbReference type="EMBL" id="JACNEP010000002">
    <property type="protein sequence ID" value="MBC3764922.1"/>
    <property type="molecule type" value="Genomic_DNA"/>
</dbReference>
<dbReference type="Gene3D" id="3.40.720.10">
    <property type="entry name" value="Alkaline Phosphatase, subunit A"/>
    <property type="match status" value="1"/>
</dbReference>
<keyword evidence="2" id="KW-0479">Metal-binding</keyword>
<dbReference type="Gene3D" id="3.30.1120.10">
    <property type="match status" value="1"/>
</dbReference>
<proteinExistence type="inferred from homology"/>